<dbReference type="GO" id="GO:0000707">
    <property type="term" value="P:meiotic DNA recombinase assembly"/>
    <property type="evidence" value="ECO:0007669"/>
    <property type="project" value="TreeGrafter"/>
</dbReference>
<keyword evidence="3" id="KW-0227">DNA damage</keyword>
<evidence type="ECO:0000256" key="6">
    <source>
        <dbReference type="ARBA" id="ARBA00023242"/>
    </source>
</evidence>
<dbReference type="InterPro" id="IPR020588">
    <property type="entry name" value="RecA_ATP-bd"/>
</dbReference>
<dbReference type="PROSITE" id="PS50162">
    <property type="entry name" value="RECA_2"/>
    <property type="match status" value="1"/>
</dbReference>
<dbReference type="InterPro" id="IPR013632">
    <property type="entry name" value="Rad51_C"/>
</dbReference>
<dbReference type="GO" id="GO:0000400">
    <property type="term" value="F:four-way junction DNA binding"/>
    <property type="evidence" value="ECO:0007669"/>
    <property type="project" value="TreeGrafter"/>
</dbReference>
<dbReference type="GO" id="GO:0140664">
    <property type="term" value="F:ATP-dependent DNA damage sensor activity"/>
    <property type="evidence" value="ECO:0007669"/>
    <property type="project" value="InterPro"/>
</dbReference>
<dbReference type="Proteomes" id="UP001209878">
    <property type="component" value="Unassembled WGS sequence"/>
</dbReference>
<evidence type="ECO:0000256" key="2">
    <source>
        <dbReference type="ARBA" id="ARBA00022741"/>
    </source>
</evidence>
<evidence type="ECO:0000256" key="3">
    <source>
        <dbReference type="ARBA" id="ARBA00022763"/>
    </source>
</evidence>
<evidence type="ECO:0000256" key="5">
    <source>
        <dbReference type="ARBA" id="ARBA00023204"/>
    </source>
</evidence>
<feature type="region of interest" description="Disordered" evidence="8">
    <location>
        <begin position="354"/>
        <end position="383"/>
    </location>
</feature>
<feature type="domain" description="RecA family profile 1" evidence="9">
    <location>
        <begin position="92"/>
        <end position="282"/>
    </location>
</feature>
<keyword evidence="6" id="KW-0539">Nucleus</keyword>
<dbReference type="PANTHER" id="PTHR46239:SF1">
    <property type="entry name" value="DNA REPAIR PROTEIN RAD51 HOMOLOG 3"/>
    <property type="match status" value="1"/>
</dbReference>
<comment type="subcellular location">
    <subcellularLocation>
        <location evidence="1">Nucleus</location>
    </subcellularLocation>
</comment>
<evidence type="ECO:0000313" key="10">
    <source>
        <dbReference type="EMBL" id="KAK2189751.1"/>
    </source>
</evidence>
<evidence type="ECO:0000256" key="8">
    <source>
        <dbReference type="SAM" id="MobiDB-lite"/>
    </source>
</evidence>
<protein>
    <recommendedName>
        <fullName evidence="7">DNA repair protein RAD51 homolog 3</fullName>
    </recommendedName>
</protein>
<dbReference type="PANTHER" id="PTHR46239">
    <property type="entry name" value="DNA REPAIR PROTEIN RAD51 HOMOLOG 3 RAD51C"/>
    <property type="match status" value="1"/>
</dbReference>
<evidence type="ECO:0000259" key="9">
    <source>
        <dbReference type="PROSITE" id="PS50162"/>
    </source>
</evidence>
<dbReference type="GO" id="GO:0005524">
    <property type="term" value="F:ATP binding"/>
    <property type="evidence" value="ECO:0007669"/>
    <property type="project" value="UniProtKB-KW"/>
</dbReference>
<sequence>MQRELGSFPLTPGVRQKLHSAGFLLVEDIIQVTPEELGREIGITSEEAHDILTLITGATKPTSASGAVPTDPTMHLERVPGHMTLSEMLQEPQQFIVTFSERLDGMLGGGVPLTKITEFCGTPGIGKTQICIQLAVDVQIPECFGGVSGETVYVDTEGTFIVDRVKDIATAAVDHCHQMAAVEAGHNPQDTTETFTLVSILRGIHYFRCRDYVELIAIIHMLPKFLKEHTRVRLVVVDSIASPFRHHFDDYSLRTRVLGHMAQDLSRIANEHLLAVVLTNQMTTKLAAGEGQRSHLVPALGESWGHVAGVRVVLNWEGQQRCALLLKSPSRQQVIVPFQITTGGIRDVCSVSATQRHVTSPTPASVSSKDTSQGPTKRRRLDT</sequence>
<dbReference type="GO" id="GO:0005657">
    <property type="term" value="C:replication fork"/>
    <property type="evidence" value="ECO:0007669"/>
    <property type="project" value="TreeGrafter"/>
</dbReference>
<dbReference type="GO" id="GO:0007131">
    <property type="term" value="P:reciprocal meiotic recombination"/>
    <property type="evidence" value="ECO:0007669"/>
    <property type="project" value="TreeGrafter"/>
</dbReference>
<dbReference type="AlphaFoldDB" id="A0AAD9P7R7"/>
<dbReference type="GO" id="GO:0033063">
    <property type="term" value="C:Rad51B-Rad51C-Rad51D-XRCC2 complex"/>
    <property type="evidence" value="ECO:0007669"/>
    <property type="project" value="TreeGrafter"/>
</dbReference>
<name>A0AAD9P7R7_RIDPI</name>
<dbReference type="InterPro" id="IPR016467">
    <property type="entry name" value="DNA_recomb/repair_RecA-like"/>
</dbReference>
<evidence type="ECO:0000256" key="4">
    <source>
        <dbReference type="ARBA" id="ARBA00022840"/>
    </source>
</evidence>
<dbReference type="SUPFAM" id="SSF52540">
    <property type="entry name" value="P-loop containing nucleoside triphosphate hydrolases"/>
    <property type="match status" value="1"/>
</dbReference>
<dbReference type="GO" id="GO:0033065">
    <property type="term" value="C:Rad51C-XRCC3 complex"/>
    <property type="evidence" value="ECO:0007669"/>
    <property type="project" value="TreeGrafter"/>
</dbReference>
<keyword evidence="2" id="KW-0547">Nucleotide-binding</keyword>
<dbReference type="GO" id="GO:0008821">
    <property type="term" value="F:crossover junction DNA endonuclease activity"/>
    <property type="evidence" value="ECO:0007669"/>
    <property type="project" value="TreeGrafter"/>
</dbReference>
<organism evidence="10 11">
    <name type="scientific">Ridgeia piscesae</name>
    <name type="common">Tubeworm</name>
    <dbReference type="NCBI Taxonomy" id="27915"/>
    <lineage>
        <taxon>Eukaryota</taxon>
        <taxon>Metazoa</taxon>
        <taxon>Spiralia</taxon>
        <taxon>Lophotrochozoa</taxon>
        <taxon>Annelida</taxon>
        <taxon>Polychaeta</taxon>
        <taxon>Sedentaria</taxon>
        <taxon>Canalipalpata</taxon>
        <taxon>Sabellida</taxon>
        <taxon>Siboglinidae</taxon>
        <taxon>Ridgeia</taxon>
    </lineage>
</organism>
<evidence type="ECO:0000256" key="7">
    <source>
        <dbReference type="ARBA" id="ARBA00040674"/>
    </source>
</evidence>
<proteinExistence type="predicted"/>
<keyword evidence="4" id="KW-0067">ATP-binding</keyword>
<dbReference type="CDD" id="cd19492">
    <property type="entry name" value="Rad51C"/>
    <property type="match status" value="1"/>
</dbReference>
<dbReference type="Gene3D" id="3.40.50.300">
    <property type="entry name" value="P-loop containing nucleotide triphosphate hydrolases"/>
    <property type="match status" value="1"/>
</dbReference>
<comment type="caution">
    <text evidence="10">The sequence shown here is derived from an EMBL/GenBank/DDBJ whole genome shotgun (WGS) entry which is preliminary data.</text>
</comment>
<keyword evidence="11" id="KW-1185">Reference proteome</keyword>
<accession>A0AAD9P7R7</accession>
<evidence type="ECO:0000256" key="1">
    <source>
        <dbReference type="ARBA" id="ARBA00004123"/>
    </source>
</evidence>
<feature type="compositionally biased region" description="Polar residues" evidence="8">
    <location>
        <begin position="354"/>
        <end position="375"/>
    </location>
</feature>
<dbReference type="Pfam" id="PF08423">
    <property type="entry name" value="Rad51"/>
    <property type="match status" value="2"/>
</dbReference>
<evidence type="ECO:0000313" key="11">
    <source>
        <dbReference type="Proteomes" id="UP001209878"/>
    </source>
</evidence>
<gene>
    <name evidence="10" type="ORF">NP493_98g05007</name>
</gene>
<keyword evidence="5" id="KW-0234">DNA repair</keyword>
<dbReference type="InterPro" id="IPR027417">
    <property type="entry name" value="P-loop_NTPase"/>
</dbReference>
<reference evidence="10" key="1">
    <citation type="journal article" date="2023" name="Mol. Biol. Evol.">
        <title>Third-Generation Sequencing Reveals the Adaptive Role of the Epigenome in Three Deep-Sea Polychaetes.</title>
        <authorList>
            <person name="Perez M."/>
            <person name="Aroh O."/>
            <person name="Sun Y."/>
            <person name="Lan Y."/>
            <person name="Juniper S.K."/>
            <person name="Young C.R."/>
            <person name="Angers B."/>
            <person name="Qian P.Y."/>
        </authorList>
    </citation>
    <scope>NUCLEOTIDE SEQUENCE</scope>
    <source>
        <strain evidence="10">R07B-5</strain>
    </source>
</reference>
<dbReference type="InterPro" id="IPR052093">
    <property type="entry name" value="HR_Repair_Mediator"/>
</dbReference>
<dbReference type="PIRSF" id="PIRSF005856">
    <property type="entry name" value="Rad51"/>
    <property type="match status" value="1"/>
</dbReference>
<dbReference type="EMBL" id="JAODUO010000098">
    <property type="protein sequence ID" value="KAK2189751.1"/>
    <property type="molecule type" value="Genomic_DNA"/>
</dbReference>